<name>A0AAW8PZ88_VIBPH</name>
<dbReference type="Proteomes" id="UP001253193">
    <property type="component" value="Unassembled WGS sequence"/>
</dbReference>
<reference evidence="1" key="1">
    <citation type="submission" date="2023-06" db="EMBL/GenBank/DDBJ databases">
        <title>Genomic Diversity of Vibrio spp. and Metagenomic Analysis of Pathogens in Florida Gulf Coastal Waters Following Hurricane Ian.</title>
        <authorList>
            <person name="Brumfield K.D."/>
        </authorList>
    </citation>
    <scope>NUCLEOTIDE SEQUENCE</scope>
    <source>
        <strain evidence="1">WBS2B-138</strain>
    </source>
</reference>
<proteinExistence type="predicted"/>
<accession>A0AAW8PZ88</accession>
<protein>
    <submittedName>
        <fullName evidence="1">Uncharacterized protein</fullName>
    </submittedName>
</protein>
<evidence type="ECO:0000313" key="2">
    <source>
        <dbReference type="Proteomes" id="UP001253193"/>
    </source>
</evidence>
<evidence type="ECO:0000313" key="1">
    <source>
        <dbReference type="EMBL" id="MDS1820943.1"/>
    </source>
</evidence>
<dbReference type="AlphaFoldDB" id="A0AAW8PZ88"/>
<dbReference type="RefSeq" id="WP_311019727.1">
    <property type="nucleotide sequence ID" value="NZ_JAUHGG010000003.1"/>
</dbReference>
<gene>
    <name evidence="1" type="ORF">QX249_09765</name>
</gene>
<dbReference type="EMBL" id="JAUHGG010000003">
    <property type="protein sequence ID" value="MDS1820943.1"/>
    <property type="molecule type" value="Genomic_DNA"/>
</dbReference>
<comment type="caution">
    <text evidence="1">The sequence shown here is derived from an EMBL/GenBank/DDBJ whole genome shotgun (WGS) entry which is preliminary data.</text>
</comment>
<organism evidence="1 2">
    <name type="scientific">Vibrio parahaemolyticus</name>
    <dbReference type="NCBI Taxonomy" id="670"/>
    <lineage>
        <taxon>Bacteria</taxon>
        <taxon>Pseudomonadati</taxon>
        <taxon>Pseudomonadota</taxon>
        <taxon>Gammaproteobacteria</taxon>
        <taxon>Vibrionales</taxon>
        <taxon>Vibrionaceae</taxon>
        <taxon>Vibrio</taxon>
    </lineage>
</organism>
<sequence>MTSKLPEELRLLFLSEEGITPSTSDDGLNDDEAKSFSEAMKMFKNEIHPLFTTLWGEIWINNSQIDGGGINFNSRACQLWFICLQGLNAKHVAKALDEFVNDTGGKYPPNPLQFRYYCKNVKQKDVEQSGKDRKLQLLN</sequence>